<dbReference type="UniPathway" id="UPA00232"/>
<evidence type="ECO:0000256" key="4">
    <source>
        <dbReference type="ARBA" id="ARBA00005985"/>
    </source>
</evidence>
<dbReference type="FunFam" id="1.20.120.1780:FF:000001">
    <property type="entry name" value="4-hydroxybenzoate octaprenyltransferase"/>
    <property type="match status" value="1"/>
</dbReference>
<keyword evidence="9" id="KW-0496">Mitochondrion</keyword>
<comment type="pathway">
    <text evidence="9">Cofactor biosynthesis; ubiquinone biosynthesis.</text>
</comment>
<comment type="subcellular location">
    <subcellularLocation>
        <location evidence="2">Membrane</location>
        <topology evidence="2">Multi-pass membrane protein</topology>
    </subcellularLocation>
    <subcellularLocation>
        <location evidence="9">Mitochondrion inner membrane</location>
        <topology evidence="9">Multi-pass membrane protein</topology>
        <orientation evidence="9">Matrix side</orientation>
    </subcellularLocation>
</comment>
<evidence type="ECO:0000256" key="8">
    <source>
        <dbReference type="ARBA" id="ARBA00023136"/>
    </source>
</evidence>
<dbReference type="Gene3D" id="1.10.357.140">
    <property type="entry name" value="UbiA prenyltransferase"/>
    <property type="match status" value="1"/>
</dbReference>
<feature type="transmembrane region" description="Helical" evidence="9">
    <location>
        <begin position="262"/>
        <end position="285"/>
    </location>
</feature>
<keyword evidence="11" id="KW-1185">Reference proteome</keyword>
<name>A0A5J5EPS0_9PEZI</name>
<evidence type="ECO:0000256" key="9">
    <source>
        <dbReference type="HAMAP-Rule" id="MF_03189"/>
    </source>
</evidence>
<keyword evidence="6 9" id="KW-0812">Transmembrane</keyword>
<dbReference type="GO" id="GO:0008412">
    <property type="term" value="F:4-hydroxybenzoate polyprenyltransferase activity"/>
    <property type="evidence" value="ECO:0007669"/>
    <property type="project" value="UniProtKB-EC"/>
</dbReference>
<dbReference type="InterPro" id="IPR044878">
    <property type="entry name" value="UbiA_sf"/>
</dbReference>
<comment type="catalytic activity">
    <reaction evidence="9">
        <text>an all-trans-polyprenyl diphosphate + 4-hydroxybenzoate = a 4-hydroxy-3-(all-trans-polyprenyl)benzoate + diphosphate</text>
        <dbReference type="Rhea" id="RHEA:44504"/>
        <dbReference type="Rhea" id="RHEA-COMP:9514"/>
        <dbReference type="Rhea" id="RHEA-COMP:9564"/>
        <dbReference type="ChEBI" id="CHEBI:17879"/>
        <dbReference type="ChEBI" id="CHEBI:33019"/>
        <dbReference type="ChEBI" id="CHEBI:58914"/>
        <dbReference type="ChEBI" id="CHEBI:78396"/>
        <dbReference type="EC" id="2.5.1.39"/>
    </reaction>
</comment>
<comment type="cofactor">
    <cofactor evidence="1 9">
        <name>Mg(2+)</name>
        <dbReference type="ChEBI" id="CHEBI:18420"/>
    </cofactor>
</comment>
<dbReference type="PROSITE" id="PS00943">
    <property type="entry name" value="UBIA"/>
    <property type="match status" value="1"/>
</dbReference>
<keyword evidence="5 9" id="KW-0808">Transferase</keyword>
<keyword evidence="8 9" id="KW-0472">Membrane</keyword>
<evidence type="ECO:0000256" key="1">
    <source>
        <dbReference type="ARBA" id="ARBA00001946"/>
    </source>
</evidence>
<organism evidence="10 11">
    <name type="scientific">Sphaerosporella brunnea</name>
    <dbReference type="NCBI Taxonomy" id="1250544"/>
    <lineage>
        <taxon>Eukaryota</taxon>
        <taxon>Fungi</taxon>
        <taxon>Dikarya</taxon>
        <taxon>Ascomycota</taxon>
        <taxon>Pezizomycotina</taxon>
        <taxon>Pezizomycetes</taxon>
        <taxon>Pezizales</taxon>
        <taxon>Pyronemataceae</taxon>
        <taxon>Sphaerosporella</taxon>
    </lineage>
</organism>
<dbReference type="InterPro" id="IPR000537">
    <property type="entry name" value="UbiA_prenyltransferase"/>
</dbReference>
<keyword evidence="9" id="KW-0999">Mitochondrion inner membrane</keyword>
<dbReference type="FunCoup" id="A0A5J5EPS0">
    <property type="interactions" value="377"/>
</dbReference>
<dbReference type="EC" id="2.5.1.39" evidence="9"/>
<dbReference type="NCBIfam" id="TIGR01474">
    <property type="entry name" value="ubiA_proteo"/>
    <property type="match status" value="1"/>
</dbReference>
<dbReference type="Gene3D" id="1.20.120.1780">
    <property type="entry name" value="UbiA prenyltransferase"/>
    <property type="match status" value="1"/>
</dbReference>
<proteinExistence type="inferred from homology"/>
<comment type="pathway">
    <text evidence="3">Secondary metabolite biosynthesis; terpenoid biosynthesis.</text>
</comment>
<evidence type="ECO:0000256" key="7">
    <source>
        <dbReference type="ARBA" id="ARBA00022989"/>
    </source>
</evidence>
<comment type="function">
    <text evidence="9">Catalyzes the prenylation of para-hydroxybenzoate (PHB) with an all-trans polyprenyl group. Mediates the second step in the final reaction sequence of coenzyme Q (CoQ) biosynthesis, which is the condensation of the polyisoprenoid side chain with PHB, generating the first membrane-bound Q intermediate.</text>
</comment>
<dbReference type="FunFam" id="1.10.357.140:FF:000008">
    <property type="entry name" value="4-hydroxybenzoate octaprenyltransferase"/>
    <property type="match status" value="1"/>
</dbReference>
<comment type="caution">
    <text evidence="10">The sequence shown here is derived from an EMBL/GenBank/DDBJ whole genome shotgun (WGS) entry which is preliminary data.</text>
</comment>
<dbReference type="GO" id="GO:0016114">
    <property type="term" value="P:terpenoid biosynthetic process"/>
    <property type="evidence" value="ECO:0007669"/>
    <property type="project" value="UniProtKB-UniPathway"/>
</dbReference>
<dbReference type="Pfam" id="PF01040">
    <property type="entry name" value="UbiA"/>
    <property type="match status" value="1"/>
</dbReference>
<sequence>MSALLRQRLPPTASLGAGLFRQFSASRDISVSRGSKLVQIHIRPTASPHLKPAALISRSGATLVPSNDPSPRELPPAVYVPPTTGILSYLPSSWVPYAELARIEKPTGTVYLWFPTIWSTFMAASMTTPLAPVTGAIYTSALFTTGALIMRGAGCTINDLWDQNIDDKVTRTRFRPLARRAITPTNAVLFAGVQCLAGLAVLLQFPMEVIVAGIPSMILVSTYPGMKRITNYPQAVLGAAFGWGTMLGFPAMGISLMEPTVATTAACLFLSNVAWTVLYDTIYALQDIKDDKKIGVKSTAIANEGRTKVFLSALGIAQVSLLAGAGYISGLGPIYFAWSCGGTALANTWMIRRLNIKDPADCSRWFKWCAWTVGGVAVSGGLMAEYGYRKLYEKDDEGEIVDDVIA</sequence>
<protein>
    <recommendedName>
        <fullName evidence="9">4-hydroxybenzoate polyprenyltransferase, mitochondrial</fullName>
        <shortName evidence="9">4-HB polyprenyltransferase</shortName>
        <ecNumber evidence="9">2.5.1.39</ecNumber>
    </recommendedName>
    <alternativeName>
        <fullName evidence="9">Para-hydroxybenzoate--polyprenyltransferase</fullName>
        <shortName evidence="9">PHB:PPT</shortName>
        <shortName evidence="9">PHB:polyprenyltransferase</shortName>
    </alternativeName>
</protein>
<dbReference type="HAMAP" id="MF_01635">
    <property type="entry name" value="UbiA"/>
    <property type="match status" value="1"/>
</dbReference>
<dbReference type="GO" id="GO:0006744">
    <property type="term" value="P:ubiquinone biosynthetic process"/>
    <property type="evidence" value="ECO:0007669"/>
    <property type="project" value="UniProtKB-UniRule"/>
</dbReference>
<accession>A0A5J5EPS0</accession>
<keyword evidence="7 9" id="KW-1133">Transmembrane helix</keyword>
<dbReference type="CDD" id="cd13959">
    <property type="entry name" value="PT_UbiA_COQ2"/>
    <property type="match status" value="1"/>
</dbReference>
<evidence type="ECO:0000256" key="5">
    <source>
        <dbReference type="ARBA" id="ARBA00022679"/>
    </source>
</evidence>
<dbReference type="EMBL" id="VXIS01000165">
    <property type="protein sequence ID" value="KAA8899513.1"/>
    <property type="molecule type" value="Genomic_DNA"/>
</dbReference>
<feature type="transmembrane region" description="Helical" evidence="9">
    <location>
        <begin position="309"/>
        <end position="328"/>
    </location>
</feature>
<evidence type="ECO:0000313" key="11">
    <source>
        <dbReference type="Proteomes" id="UP000326924"/>
    </source>
</evidence>
<evidence type="ECO:0000256" key="3">
    <source>
        <dbReference type="ARBA" id="ARBA00004721"/>
    </source>
</evidence>
<keyword evidence="9" id="KW-0831">Ubiquinone biosynthesis</keyword>
<dbReference type="InterPro" id="IPR039653">
    <property type="entry name" value="Prenyltransferase"/>
</dbReference>
<comment type="similarity">
    <text evidence="4 9">Belongs to the UbiA prenyltransferase family.</text>
</comment>
<dbReference type="OrthoDB" id="18170at2759"/>
<dbReference type="Proteomes" id="UP000326924">
    <property type="component" value="Unassembled WGS sequence"/>
</dbReference>
<evidence type="ECO:0000256" key="6">
    <source>
        <dbReference type="ARBA" id="ARBA00022692"/>
    </source>
</evidence>
<dbReference type="InParanoid" id="A0A5J5EPS0"/>
<evidence type="ECO:0000313" key="10">
    <source>
        <dbReference type="EMBL" id="KAA8899513.1"/>
    </source>
</evidence>
<reference evidence="10 11" key="1">
    <citation type="submission" date="2019-09" db="EMBL/GenBank/DDBJ databases">
        <title>Draft genome of the ectomycorrhizal ascomycete Sphaerosporella brunnea.</title>
        <authorList>
            <consortium name="DOE Joint Genome Institute"/>
            <person name="Benucci G.M."/>
            <person name="Marozzi G."/>
            <person name="Antonielli L."/>
            <person name="Sanchez S."/>
            <person name="Marco P."/>
            <person name="Wang X."/>
            <person name="Falini L.B."/>
            <person name="Barry K."/>
            <person name="Haridas S."/>
            <person name="Lipzen A."/>
            <person name="Labutti K."/>
            <person name="Grigoriev I.V."/>
            <person name="Murat C."/>
            <person name="Martin F."/>
            <person name="Albertini E."/>
            <person name="Donnini D."/>
            <person name="Bonito G."/>
        </authorList>
    </citation>
    <scope>NUCLEOTIDE SEQUENCE [LARGE SCALE GENOMIC DNA]</scope>
    <source>
        <strain evidence="10 11">Sb_GMNB300</strain>
    </source>
</reference>
<dbReference type="InterPro" id="IPR006370">
    <property type="entry name" value="HB_polyprenyltransferase-like"/>
</dbReference>
<dbReference type="PANTHER" id="PTHR11048">
    <property type="entry name" value="PRENYLTRANSFERASES"/>
    <property type="match status" value="1"/>
</dbReference>
<gene>
    <name evidence="10" type="ORF">FN846DRAFT_960359</name>
</gene>
<dbReference type="GO" id="GO:0005743">
    <property type="term" value="C:mitochondrial inner membrane"/>
    <property type="evidence" value="ECO:0007669"/>
    <property type="project" value="UniProtKB-SubCell"/>
</dbReference>
<evidence type="ECO:0000256" key="2">
    <source>
        <dbReference type="ARBA" id="ARBA00004141"/>
    </source>
</evidence>
<dbReference type="InterPro" id="IPR030470">
    <property type="entry name" value="UbiA_prenylTrfase_CS"/>
</dbReference>
<dbReference type="AlphaFoldDB" id="A0A5J5EPS0"/>
<feature type="transmembrane region" description="Helical" evidence="9">
    <location>
        <begin position="209"/>
        <end position="226"/>
    </location>
</feature>
<dbReference type="UniPathway" id="UPA00213"/>
<dbReference type="PANTHER" id="PTHR11048:SF28">
    <property type="entry name" value="4-HYDROXYBENZOATE POLYPRENYLTRANSFERASE, MITOCHONDRIAL"/>
    <property type="match status" value="1"/>
</dbReference>
<feature type="transmembrane region" description="Helical" evidence="9">
    <location>
        <begin position="235"/>
        <end position="256"/>
    </location>
</feature>
<keyword evidence="9" id="KW-0414">Isoprene biosynthesis</keyword>